<dbReference type="AlphaFoldDB" id="A0A395X910"/>
<accession>A0A395X910</accession>
<proteinExistence type="predicted"/>
<sequence length="338" mass="39839">MVTGIETAYIAGRDTELIKSIPSILKMAHDLKKISITQYCFGWEELCRLNLANIEALHVTVNGMAYAPKLNLPNLKELELFYSEEKWSDSIEKKYEEHMDYSGLCNLRRLELRNIPDAVPEDFAQLRKLESLRLTYNYGDDLSWLKNARYQLKTLIIDNGVEDCEGLRCQKNIEDLQFFYHHITDVSPIEGLTKIKKLDLGRNLIENEGNLREMGIEWIQITRRDYDVCRIYNEVEQIAQLAVKEDRKRIQYYEENKVKSICWQKASLEAFLSNPFAERIKILIKEICHQRIEKLHTQEGEKEINSRYGKVLTTEEYIQCFKQKIVEYYPFLTESRGD</sequence>
<dbReference type="Proteomes" id="UP000265828">
    <property type="component" value="Unassembled WGS sequence"/>
</dbReference>
<dbReference type="RefSeq" id="WP_118051551.1">
    <property type="nucleotide sequence ID" value="NZ_QRZI01000005.1"/>
</dbReference>
<evidence type="ECO:0000313" key="2">
    <source>
        <dbReference type="Proteomes" id="UP000265828"/>
    </source>
</evidence>
<evidence type="ECO:0000313" key="1">
    <source>
        <dbReference type="EMBL" id="RGV64198.1"/>
    </source>
</evidence>
<organism evidence="1 2">
    <name type="scientific">Blautia obeum</name>
    <dbReference type="NCBI Taxonomy" id="40520"/>
    <lineage>
        <taxon>Bacteria</taxon>
        <taxon>Bacillati</taxon>
        <taxon>Bacillota</taxon>
        <taxon>Clostridia</taxon>
        <taxon>Lachnospirales</taxon>
        <taxon>Lachnospiraceae</taxon>
        <taxon>Blautia</taxon>
    </lineage>
</organism>
<name>A0A395X910_9FIRM</name>
<reference evidence="1 2" key="1">
    <citation type="submission" date="2018-08" db="EMBL/GenBank/DDBJ databases">
        <title>A genome reference for cultivated species of the human gut microbiota.</title>
        <authorList>
            <person name="Zou Y."/>
            <person name="Xue W."/>
            <person name="Luo G."/>
        </authorList>
    </citation>
    <scope>NUCLEOTIDE SEQUENCE [LARGE SCALE GENOMIC DNA]</scope>
    <source>
        <strain evidence="1 2">AF14-23</strain>
    </source>
</reference>
<protein>
    <submittedName>
        <fullName evidence="1">Leucine-rich repeat domain-containing protein</fullName>
    </submittedName>
</protein>
<dbReference type="SUPFAM" id="SSF52047">
    <property type="entry name" value="RNI-like"/>
    <property type="match status" value="1"/>
</dbReference>
<dbReference type="EMBL" id="QRZI01000005">
    <property type="protein sequence ID" value="RGV64198.1"/>
    <property type="molecule type" value="Genomic_DNA"/>
</dbReference>
<dbReference type="Gene3D" id="3.80.10.10">
    <property type="entry name" value="Ribonuclease Inhibitor"/>
    <property type="match status" value="1"/>
</dbReference>
<dbReference type="InterPro" id="IPR032675">
    <property type="entry name" value="LRR_dom_sf"/>
</dbReference>
<gene>
    <name evidence="1" type="ORF">DWW07_08270</name>
</gene>
<comment type="caution">
    <text evidence="1">The sequence shown here is derived from an EMBL/GenBank/DDBJ whole genome shotgun (WGS) entry which is preliminary data.</text>
</comment>